<organism evidence="1">
    <name type="scientific">marine sediment metagenome</name>
    <dbReference type="NCBI Taxonomy" id="412755"/>
    <lineage>
        <taxon>unclassified sequences</taxon>
        <taxon>metagenomes</taxon>
        <taxon>ecological metagenomes</taxon>
    </lineage>
</organism>
<sequence length="32" mass="3557">MKALVKTKTGKGHLELIDVNEPKPIAKEVKIK</sequence>
<accession>X1JS78</accession>
<dbReference type="AlphaFoldDB" id="X1JS78"/>
<protein>
    <submittedName>
        <fullName evidence="1">Uncharacterized protein</fullName>
    </submittedName>
</protein>
<reference evidence="1" key="1">
    <citation type="journal article" date="2014" name="Front. Microbiol.">
        <title>High frequency of phylogenetically diverse reductive dehalogenase-homologous genes in deep subseafloor sedimentary metagenomes.</title>
        <authorList>
            <person name="Kawai M."/>
            <person name="Futagami T."/>
            <person name="Toyoda A."/>
            <person name="Takaki Y."/>
            <person name="Nishi S."/>
            <person name="Hori S."/>
            <person name="Arai W."/>
            <person name="Tsubouchi T."/>
            <person name="Morono Y."/>
            <person name="Uchiyama I."/>
            <person name="Ito T."/>
            <person name="Fujiyama A."/>
            <person name="Inagaki F."/>
            <person name="Takami H."/>
        </authorList>
    </citation>
    <scope>NUCLEOTIDE SEQUENCE</scope>
    <source>
        <strain evidence="1">Expedition CK06-06</strain>
    </source>
</reference>
<evidence type="ECO:0000313" key="1">
    <source>
        <dbReference type="EMBL" id="GAH97581.1"/>
    </source>
</evidence>
<gene>
    <name evidence="1" type="ORF">S03H2_70867</name>
</gene>
<proteinExistence type="predicted"/>
<feature type="non-terminal residue" evidence="1">
    <location>
        <position position="32"/>
    </location>
</feature>
<dbReference type="EMBL" id="BARU01047233">
    <property type="protein sequence ID" value="GAH97581.1"/>
    <property type="molecule type" value="Genomic_DNA"/>
</dbReference>
<comment type="caution">
    <text evidence="1">The sequence shown here is derived from an EMBL/GenBank/DDBJ whole genome shotgun (WGS) entry which is preliminary data.</text>
</comment>
<name>X1JS78_9ZZZZ</name>